<dbReference type="GeneID" id="100003805"/>
<dbReference type="InterPro" id="IPR006047">
    <property type="entry name" value="GH13_cat_dom"/>
</dbReference>
<dbReference type="EMBL" id="CR925772">
    <property type="status" value="NOT_ANNOTATED_CDS"/>
    <property type="molecule type" value="Genomic_DNA"/>
</dbReference>
<keyword evidence="6" id="KW-1185">Reference proteome</keyword>
<evidence type="ECO:0000259" key="4">
    <source>
        <dbReference type="Pfam" id="PF16028"/>
    </source>
</evidence>
<dbReference type="Bgee" id="ENSDARG00000057504">
    <property type="expression patterns" value="Expressed in larva and 2 other cell types or tissues"/>
</dbReference>
<dbReference type="OrthoDB" id="204980at2759"/>
<keyword evidence="2" id="KW-1133">Transmembrane helix</keyword>
<dbReference type="GO" id="GO:0016324">
    <property type="term" value="C:apical plasma membrane"/>
    <property type="evidence" value="ECO:0000318"/>
    <property type="project" value="GO_Central"/>
</dbReference>
<dbReference type="GO" id="GO:0015823">
    <property type="term" value="P:phenylalanine transport"/>
    <property type="evidence" value="ECO:0000318"/>
    <property type="project" value="GO_Central"/>
</dbReference>
<dbReference type="Proteomes" id="UP000000437">
    <property type="component" value="Chromosome 15"/>
</dbReference>
<accession>A0A8M1Q7S1</accession>
<dbReference type="GO" id="GO:0016323">
    <property type="term" value="C:basolateral plasma membrane"/>
    <property type="evidence" value="ECO:0000318"/>
    <property type="project" value="GO_Central"/>
</dbReference>
<dbReference type="GO" id="GO:1904273">
    <property type="term" value="P:L-alanine import across plasma membrane"/>
    <property type="evidence" value="ECO:0000318"/>
    <property type="project" value="GO_Central"/>
</dbReference>
<feature type="region of interest" description="Disordered" evidence="1">
    <location>
        <begin position="22"/>
        <end position="44"/>
    </location>
</feature>
<keyword evidence="2" id="KW-0812">Transmembrane</keyword>
<dbReference type="RefSeq" id="XP_001343266.1">
    <property type="nucleotide sequence ID" value="XM_001343230.6"/>
</dbReference>
<name>X1WDW3_DANRE</name>
<sequence length="487" mass="54050">MTLKVEGDPAYGSVSGARFTDVEGSESVPLLTPGPPPPPPARRRAWKPLSREELERCAGGPQWRKFRRRLVLCFWICWMLLLGAAVLIVIRSPRATSPVLHWWQRDLIYRLQPMLFLDADRQQDSRINRVCERLPYLKSVGAGAVILEGLFGNSSSSTNLTEIDQNLGTLPQLTQLITESRKAGVRVILDLCELDLFEQESNNDTAVWSGASESIQYSLRYWLDHGVSGFGICDTDAAFSAKTLMEWNKLMQEFSSQDDERILMVRQTGNTLPVLNVSSFAGSLVELVTKSLIPPSHHPLSTAEVAEAIEVSLQMPQRDWPSWTVGGGVPRELNRAILLLIMTLPGTPIIKYGDELSSAQGWNRLNQPLALFQSLSQSRAREEALHFGRFTFLSFNTSLPSSSGLNTTDTPLLAYLRSWGCVHFLVLFNLGSAPHTMDPDWAPSLPEGGVFVTSTGLDRFGPVSLNTIKMQPHEAIVIKLFESDSSS</sequence>
<evidence type="ECO:0000313" key="6">
    <source>
        <dbReference type="Proteomes" id="UP000000437"/>
    </source>
</evidence>
<evidence type="ECO:0000313" key="7">
    <source>
        <dbReference type="RefSeq" id="XP_001343266.1"/>
    </source>
</evidence>
<evidence type="ECO:0000313" key="5">
    <source>
        <dbReference type="Ensembl" id="ENSDARP00000128413"/>
    </source>
</evidence>
<dbReference type="KEGG" id="dre:100003805"/>
<reference evidence="7" key="3">
    <citation type="submission" date="2025-04" db="UniProtKB">
        <authorList>
            <consortium name="RefSeq"/>
        </authorList>
    </citation>
    <scope>IDENTIFICATION</scope>
    <source>
        <strain evidence="7">Tuebingen</strain>
    </source>
</reference>
<protein>
    <submittedName>
        <fullName evidence="7">4F2 cell-surface antigen heavy chain</fullName>
    </submittedName>
    <submittedName>
        <fullName evidence="5">Si:dkey-202g17.3</fullName>
    </submittedName>
</protein>
<dbReference type="InterPro" id="IPR017853">
    <property type="entry name" value="GH"/>
</dbReference>
<gene>
    <name evidence="5 7 8" type="primary">si:dkey-202g17.3</name>
</gene>
<dbReference type="InterPro" id="IPR042280">
    <property type="entry name" value="SLC3A2"/>
</dbReference>
<dbReference type="PANTHER" id="PTHR46673">
    <property type="entry name" value="4F2 CELL-SURFACE ANTIGEN HEAVY CHAIN"/>
    <property type="match status" value="1"/>
</dbReference>
<dbReference type="GeneTree" id="ENSGT00940000167255"/>
<dbReference type="InterPro" id="IPR031984">
    <property type="entry name" value="SLC3A2_N"/>
</dbReference>
<proteinExistence type="predicted"/>
<dbReference type="Pfam" id="PF00128">
    <property type="entry name" value="Alpha-amylase"/>
    <property type="match status" value="1"/>
</dbReference>
<dbReference type="AGR" id="ZFIN:ZDB-GENE-131127-371"/>
<accession>X1WDW3</accession>
<evidence type="ECO:0000256" key="2">
    <source>
        <dbReference type="SAM" id="Phobius"/>
    </source>
</evidence>
<dbReference type="eggNOG" id="KOG0471">
    <property type="taxonomic scope" value="Eukaryota"/>
</dbReference>
<dbReference type="Ensembl" id="ENSDART00000154463.3">
    <property type="protein sequence ID" value="ENSDARP00000128413.1"/>
    <property type="gene ID" value="ENSDARG00000057504.7"/>
</dbReference>
<feature type="domain" description="Solute carrier family 3 member 2 N-terminal" evidence="4">
    <location>
        <begin position="48"/>
        <end position="108"/>
    </location>
</feature>
<reference evidence="5 6" key="1">
    <citation type="journal article" date="2013" name="Nature">
        <title>The zebrafish reference genome sequence and its relationship to the human genome.</title>
        <authorList>
            <consortium name="Genome Reference Consortium Zebrafish"/>
            <person name="Howe K."/>
            <person name="Clark M.D."/>
            <person name="Torroja C.F."/>
            <person name="Torrance J."/>
            <person name="Berthelot C."/>
            <person name="Muffato M."/>
            <person name="Collins J.E."/>
            <person name="Humphray S."/>
            <person name="McLaren K."/>
            <person name="Matthews L."/>
            <person name="McLaren S."/>
            <person name="Sealy I."/>
            <person name="Caccamo M."/>
            <person name="Churcher C."/>
            <person name="Scott C."/>
            <person name="Barrett J.C."/>
            <person name="Koch R."/>
            <person name="Rauch G.J."/>
            <person name="White S."/>
            <person name="Chow W."/>
            <person name="Kilian B."/>
            <person name="Quintais L.T."/>
            <person name="Guerra-Assuncao J.A."/>
            <person name="Zhou Y."/>
            <person name="Gu Y."/>
            <person name="Yen J."/>
            <person name="Vogel J.H."/>
            <person name="Eyre T."/>
            <person name="Redmond S."/>
            <person name="Banerjee R."/>
            <person name="Chi J."/>
            <person name="Fu B."/>
            <person name="Langley E."/>
            <person name="Maguire S.F."/>
            <person name="Laird G.K."/>
            <person name="Lloyd D."/>
            <person name="Kenyon E."/>
            <person name="Donaldson S."/>
            <person name="Sehra H."/>
            <person name="Almeida-King J."/>
            <person name="Loveland J."/>
            <person name="Trevanion S."/>
            <person name="Jones M."/>
            <person name="Quail M."/>
            <person name="Willey D."/>
            <person name="Hunt A."/>
            <person name="Burton J."/>
            <person name="Sims S."/>
            <person name="McLay K."/>
            <person name="Plumb B."/>
            <person name="Davis J."/>
            <person name="Clee C."/>
            <person name="Oliver K."/>
            <person name="Clark R."/>
            <person name="Riddle C."/>
            <person name="Elliot D."/>
            <person name="Eliott D."/>
            <person name="Threadgold G."/>
            <person name="Harden G."/>
            <person name="Ware D."/>
            <person name="Begum S."/>
            <person name="Mortimore B."/>
            <person name="Mortimer B."/>
            <person name="Kerry G."/>
            <person name="Heath P."/>
            <person name="Phillimore B."/>
            <person name="Tracey A."/>
            <person name="Corby N."/>
            <person name="Dunn M."/>
            <person name="Johnson C."/>
            <person name="Wood J."/>
            <person name="Clark S."/>
            <person name="Pelan S."/>
            <person name="Griffiths G."/>
            <person name="Smith M."/>
            <person name="Glithero R."/>
            <person name="Howden P."/>
            <person name="Barker N."/>
            <person name="Lloyd C."/>
            <person name="Stevens C."/>
            <person name="Harley J."/>
            <person name="Holt K."/>
            <person name="Panagiotidis G."/>
            <person name="Lovell J."/>
            <person name="Beasley H."/>
            <person name="Henderson C."/>
            <person name="Gordon D."/>
            <person name="Auger K."/>
            <person name="Wright D."/>
            <person name="Collins J."/>
            <person name="Raisen C."/>
            <person name="Dyer L."/>
            <person name="Leung K."/>
            <person name="Robertson L."/>
            <person name="Ambridge K."/>
            <person name="Leongamornlert D."/>
            <person name="McGuire S."/>
            <person name="Gilderthorp R."/>
            <person name="Griffiths C."/>
            <person name="Manthravadi D."/>
            <person name="Nichol S."/>
            <person name="Barker G."/>
            <person name="Whitehead S."/>
            <person name="Kay M."/>
            <person name="Brown J."/>
            <person name="Murnane C."/>
            <person name="Gray E."/>
            <person name="Humphries M."/>
            <person name="Sycamore N."/>
            <person name="Barker D."/>
            <person name="Saunders D."/>
            <person name="Wallis J."/>
            <person name="Babbage A."/>
            <person name="Hammond S."/>
            <person name="Mashreghi-Mohammadi M."/>
            <person name="Barr L."/>
            <person name="Martin S."/>
            <person name="Wray P."/>
            <person name="Ellington A."/>
            <person name="Matthews N."/>
            <person name="Ellwood M."/>
            <person name="Woodmansey R."/>
            <person name="Clark G."/>
            <person name="Cooper J."/>
            <person name="Cooper J."/>
            <person name="Tromans A."/>
            <person name="Grafham D."/>
            <person name="Skuce C."/>
            <person name="Pandian R."/>
            <person name="Andrews R."/>
            <person name="Harrison E."/>
            <person name="Kimberley A."/>
            <person name="Garnett J."/>
            <person name="Fosker N."/>
            <person name="Hall R."/>
            <person name="Garner P."/>
            <person name="Kelly D."/>
            <person name="Bird C."/>
            <person name="Palmer S."/>
            <person name="Gehring I."/>
            <person name="Berger A."/>
            <person name="Dooley C.M."/>
            <person name="Ersan-Urun Z."/>
            <person name="Eser C."/>
            <person name="Geiger H."/>
            <person name="Geisler M."/>
            <person name="Karotki L."/>
            <person name="Kirn A."/>
            <person name="Konantz J."/>
            <person name="Konantz M."/>
            <person name="Oberlander M."/>
            <person name="Rudolph-Geiger S."/>
            <person name="Teucke M."/>
            <person name="Lanz C."/>
            <person name="Raddatz G."/>
            <person name="Osoegawa K."/>
            <person name="Zhu B."/>
            <person name="Rapp A."/>
            <person name="Widaa S."/>
            <person name="Langford C."/>
            <person name="Yang F."/>
            <person name="Schuster S.C."/>
            <person name="Carter N.P."/>
            <person name="Harrow J."/>
            <person name="Ning Z."/>
            <person name="Herrero J."/>
            <person name="Searle S.M."/>
            <person name="Enright A."/>
            <person name="Geisler R."/>
            <person name="Plasterk R.H."/>
            <person name="Lee C."/>
            <person name="Westerfield M."/>
            <person name="de Jong P.J."/>
            <person name="Zon L.I."/>
            <person name="Postlethwait J.H."/>
            <person name="Nusslein-Volhard C."/>
            <person name="Hubbard T.J."/>
            <person name="Roest Crollius H."/>
            <person name="Rogers J."/>
            <person name="Stemple D.L."/>
        </authorList>
    </citation>
    <scope>NUCLEOTIDE SEQUENCE [LARGE SCALE GENOMIC DNA]</scope>
    <source>
        <strain evidence="5">Tuebingen</strain>
    </source>
</reference>
<dbReference type="GO" id="GO:1903801">
    <property type="term" value="P:L-leucine import across plasma membrane"/>
    <property type="evidence" value="ECO:0000318"/>
    <property type="project" value="GO_Central"/>
</dbReference>
<dbReference type="STRING" id="7955.ENSDARP00000128413"/>
<evidence type="ECO:0000313" key="8">
    <source>
        <dbReference type="ZFIN" id="ZDB-GENE-131127-371"/>
    </source>
</evidence>
<dbReference type="PANTHER" id="PTHR46673:SF2">
    <property type="entry name" value="4F2 CELL-SURFACE ANTIGEN HEAVY CHAIN-LIKE"/>
    <property type="match status" value="1"/>
</dbReference>
<dbReference type="Pfam" id="PF16028">
    <property type="entry name" value="SLC3A2_N"/>
    <property type="match status" value="1"/>
</dbReference>
<dbReference type="SMR" id="X1WDW3"/>
<dbReference type="GO" id="GO:0005975">
    <property type="term" value="P:carbohydrate metabolic process"/>
    <property type="evidence" value="ECO:0007669"/>
    <property type="project" value="InterPro"/>
</dbReference>
<dbReference type="PaxDb" id="7955-ENSDARP00000128413"/>
<dbReference type="AlphaFoldDB" id="X1WDW3"/>
<dbReference type="ZFIN" id="ZDB-GENE-131127-371">
    <property type="gene designation" value="si:dkey-202g17.3"/>
</dbReference>
<dbReference type="SUPFAM" id="SSF51445">
    <property type="entry name" value="(Trans)glycosidases"/>
    <property type="match status" value="1"/>
</dbReference>
<dbReference type="Gene3D" id="3.20.20.80">
    <property type="entry name" value="Glycosidases"/>
    <property type="match status" value="1"/>
</dbReference>
<organism evidence="5">
    <name type="scientific">Danio rerio</name>
    <name type="common">Zebrafish</name>
    <name type="synonym">Brachydanio rerio</name>
    <dbReference type="NCBI Taxonomy" id="7955"/>
    <lineage>
        <taxon>Eukaryota</taxon>
        <taxon>Metazoa</taxon>
        <taxon>Chordata</taxon>
        <taxon>Craniata</taxon>
        <taxon>Vertebrata</taxon>
        <taxon>Euteleostomi</taxon>
        <taxon>Actinopterygii</taxon>
        <taxon>Neopterygii</taxon>
        <taxon>Teleostei</taxon>
        <taxon>Ostariophysi</taxon>
        <taxon>Cypriniformes</taxon>
        <taxon>Danionidae</taxon>
        <taxon>Danioninae</taxon>
        <taxon>Danio</taxon>
    </lineage>
</organism>
<evidence type="ECO:0000259" key="3">
    <source>
        <dbReference type="Pfam" id="PF00128"/>
    </source>
</evidence>
<dbReference type="OMA" id="QINATMV"/>
<dbReference type="SUPFAM" id="SSF51011">
    <property type="entry name" value="Glycosyl hydrolase domain"/>
    <property type="match status" value="1"/>
</dbReference>
<feature type="transmembrane region" description="Helical" evidence="2">
    <location>
        <begin position="70"/>
        <end position="90"/>
    </location>
</feature>
<reference evidence="5" key="2">
    <citation type="submission" date="2014-03" db="UniProtKB">
        <authorList>
            <consortium name="Ensembl"/>
        </authorList>
    </citation>
    <scope>IDENTIFICATION</scope>
    <source>
        <strain evidence="5">Tuebingen</strain>
    </source>
</reference>
<evidence type="ECO:0000256" key="1">
    <source>
        <dbReference type="SAM" id="MobiDB-lite"/>
    </source>
</evidence>
<dbReference type="InterPro" id="IPR013780">
    <property type="entry name" value="Glyco_hydro_b"/>
</dbReference>
<keyword evidence="2" id="KW-0472">Membrane</keyword>
<dbReference type="Gene3D" id="2.60.40.1180">
    <property type="entry name" value="Golgi alpha-mannosidase II"/>
    <property type="match status" value="1"/>
</dbReference>
<feature type="domain" description="Glycosyl hydrolase family 13 catalytic" evidence="3">
    <location>
        <begin position="113"/>
        <end position="191"/>
    </location>
</feature>
<dbReference type="PhylomeDB" id="X1WDW3"/>